<dbReference type="InterPro" id="IPR043519">
    <property type="entry name" value="NT_sf"/>
</dbReference>
<accession>A0A221JXD5</accession>
<dbReference type="AlphaFoldDB" id="A0A221JXD5"/>
<dbReference type="SUPFAM" id="SSF81301">
    <property type="entry name" value="Nucleotidyltransferase"/>
    <property type="match status" value="1"/>
</dbReference>
<dbReference type="KEGG" id="spse:SULPSESMR1_00571"/>
<protein>
    <submittedName>
        <fullName evidence="1">Streptomycin adenylyltransferase</fullName>
    </submittedName>
</protein>
<sequence>MHSEIIRTITNVIIGDPRVRALFLSGSFGNGQADKYSDIDFVLVTDDGATDQVAELWRKAVSQTGEIVLWWDRTTVPVLINAITQDWTRTDVVILKPSQMGAHTQNRLKPLFDHDGIYDRLPKAATKNGPDLSKFKHQIEDFIRILGLLHLAEGRKEYINGVLGIFHLRNYLVELLIEETDAPDRGGILHLNRLITDEQKALLVSLPPAVPERDAMISAHLAYAKAYLPSARQRAYSLGVDWPEQFETATWAQLGKTLGVPRPYDPR</sequence>
<dbReference type="InterPro" id="IPR007530">
    <property type="entry name" value="Aminoglycoside_adenylylTfrase"/>
</dbReference>
<name>A0A221JXD5_9RHOB</name>
<dbReference type="Gene3D" id="3.30.460.10">
    <property type="entry name" value="Beta Polymerase, domain 2"/>
    <property type="match status" value="1"/>
</dbReference>
<reference evidence="1 2" key="1">
    <citation type="submission" date="2017-07" db="EMBL/GenBank/DDBJ databases">
        <title>Genome Sequence of Sulfitobacter pseudonitzschiae Strain SMR1 Isolated from a culture of the Diatom Skeletonema marinoi.</title>
        <authorList>
            <person name="Topel M."/>
            <person name="Pinder M.I.M."/>
            <person name="Johansson O.N."/>
            <person name="Kourtchenko O."/>
            <person name="Godhe A."/>
            <person name="Clarke A.K."/>
        </authorList>
    </citation>
    <scope>NUCLEOTIDE SEQUENCE [LARGE SCALE GENOMIC DNA]</scope>
    <source>
        <strain evidence="1 2">SMR1</strain>
    </source>
</reference>
<dbReference type="Pfam" id="PF04439">
    <property type="entry name" value="Adenyl_transf"/>
    <property type="match status" value="1"/>
</dbReference>
<organism evidence="1 2">
    <name type="scientific">Pseudosulfitobacter pseudonitzschiae</name>
    <dbReference type="NCBI Taxonomy" id="1402135"/>
    <lineage>
        <taxon>Bacteria</taxon>
        <taxon>Pseudomonadati</taxon>
        <taxon>Pseudomonadota</taxon>
        <taxon>Alphaproteobacteria</taxon>
        <taxon>Rhodobacterales</taxon>
        <taxon>Roseobacteraceae</taxon>
        <taxon>Pseudosulfitobacter</taxon>
    </lineage>
</organism>
<evidence type="ECO:0000313" key="1">
    <source>
        <dbReference type="EMBL" id="ASM71405.1"/>
    </source>
</evidence>
<dbReference type="GO" id="GO:0016779">
    <property type="term" value="F:nucleotidyltransferase activity"/>
    <property type="evidence" value="ECO:0007669"/>
    <property type="project" value="UniProtKB-KW"/>
</dbReference>
<keyword evidence="1" id="KW-0808">Transferase</keyword>
<gene>
    <name evidence="1" type="ORF">SULPSESMR1_00571</name>
</gene>
<keyword evidence="2" id="KW-1185">Reference proteome</keyword>
<proteinExistence type="predicted"/>
<evidence type="ECO:0000313" key="2">
    <source>
        <dbReference type="Proteomes" id="UP000199754"/>
    </source>
</evidence>
<keyword evidence="1" id="KW-0548">Nucleotidyltransferase</keyword>
<dbReference type="EMBL" id="CP022415">
    <property type="protein sequence ID" value="ASM71405.1"/>
    <property type="molecule type" value="Genomic_DNA"/>
</dbReference>
<dbReference type="Proteomes" id="UP000199754">
    <property type="component" value="Chromosome"/>
</dbReference>